<gene>
    <name evidence="3" type="ORF">GSI_12479</name>
</gene>
<dbReference type="Pfam" id="PF20151">
    <property type="entry name" value="DUF6533"/>
    <property type="match status" value="1"/>
</dbReference>
<keyword evidence="4" id="KW-1185">Reference proteome</keyword>
<comment type="caution">
    <text evidence="3">The sequence shown here is derived from an EMBL/GenBank/DDBJ whole genome shotgun (WGS) entry which is preliminary data.</text>
</comment>
<evidence type="ECO:0000313" key="4">
    <source>
        <dbReference type="Proteomes" id="UP000230002"/>
    </source>
</evidence>
<organism evidence="3 4">
    <name type="scientific">Ganoderma sinense ZZ0214-1</name>
    <dbReference type="NCBI Taxonomy" id="1077348"/>
    <lineage>
        <taxon>Eukaryota</taxon>
        <taxon>Fungi</taxon>
        <taxon>Dikarya</taxon>
        <taxon>Basidiomycota</taxon>
        <taxon>Agaricomycotina</taxon>
        <taxon>Agaricomycetes</taxon>
        <taxon>Polyporales</taxon>
        <taxon>Polyporaceae</taxon>
        <taxon>Ganoderma</taxon>
    </lineage>
</organism>
<keyword evidence="1" id="KW-0472">Membrane</keyword>
<sequence>MSSTISVAEYAGVIVDNYCEVAATALIIYDSIIITGQEARYFWSERLTGAAVLFYLNKYLTLLSFVYTMFGFVTVTIASRVSLIVADCLLIIITWCSVSSPQHVQMRKNTFATVLLRDGLIYFLSLLILNSLHLVLTMLSESNIPSLQDASFVSLFAEPLTTILVSRFLLHLQSAKHKTTGVDTAFGMTSSRTTSIIFDRVIGSLDQSLSVDDFLGPAGGPEEDDIDIAPKSSKECRTRSGDWEDCESPMSKVGYDVFELPVRSHSIEEGVPHDIVEVY</sequence>
<dbReference type="AlphaFoldDB" id="A0A2G8RSV3"/>
<feature type="transmembrane region" description="Helical" evidence="1">
    <location>
        <begin position="151"/>
        <end position="170"/>
    </location>
</feature>
<dbReference type="Proteomes" id="UP000230002">
    <property type="component" value="Unassembled WGS sequence"/>
</dbReference>
<evidence type="ECO:0000256" key="1">
    <source>
        <dbReference type="SAM" id="Phobius"/>
    </source>
</evidence>
<reference evidence="3 4" key="1">
    <citation type="journal article" date="2015" name="Sci. Rep.">
        <title>Chromosome-level genome map provides insights into diverse defense mechanisms in the medicinal fungus Ganoderma sinense.</title>
        <authorList>
            <person name="Zhu Y."/>
            <person name="Xu J."/>
            <person name="Sun C."/>
            <person name="Zhou S."/>
            <person name="Xu H."/>
            <person name="Nelson D.R."/>
            <person name="Qian J."/>
            <person name="Song J."/>
            <person name="Luo H."/>
            <person name="Xiang L."/>
            <person name="Li Y."/>
            <person name="Xu Z."/>
            <person name="Ji A."/>
            <person name="Wang L."/>
            <person name="Lu S."/>
            <person name="Hayward A."/>
            <person name="Sun W."/>
            <person name="Li X."/>
            <person name="Schwartz D.C."/>
            <person name="Wang Y."/>
            <person name="Chen S."/>
        </authorList>
    </citation>
    <scope>NUCLEOTIDE SEQUENCE [LARGE SCALE GENOMIC DNA]</scope>
    <source>
        <strain evidence="3 4">ZZ0214-1</strain>
    </source>
</reference>
<keyword evidence="1" id="KW-1133">Transmembrane helix</keyword>
<feature type="transmembrane region" description="Helical" evidence="1">
    <location>
        <begin position="119"/>
        <end position="139"/>
    </location>
</feature>
<protein>
    <recommendedName>
        <fullName evidence="2">DUF6533 domain-containing protein</fullName>
    </recommendedName>
</protein>
<evidence type="ECO:0000313" key="3">
    <source>
        <dbReference type="EMBL" id="PIL24595.1"/>
    </source>
</evidence>
<dbReference type="OrthoDB" id="2797003at2759"/>
<accession>A0A2G8RSV3</accession>
<feature type="domain" description="DUF6533" evidence="2">
    <location>
        <begin position="18"/>
        <end position="63"/>
    </location>
</feature>
<evidence type="ECO:0000259" key="2">
    <source>
        <dbReference type="Pfam" id="PF20151"/>
    </source>
</evidence>
<proteinExistence type="predicted"/>
<feature type="transmembrane region" description="Helical" evidence="1">
    <location>
        <begin position="50"/>
        <end position="71"/>
    </location>
</feature>
<keyword evidence="1" id="KW-0812">Transmembrane</keyword>
<dbReference type="EMBL" id="AYKW01000056">
    <property type="protein sequence ID" value="PIL24595.1"/>
    <property type="molecule type" value="Genomic_DNA"/>
</dbReference>
<dbReference type="InterPro" id="IPR045340">
    <property type="entry name" value="DUF6533"/>
</dbReference>
<feature type="transmembrane region" description="Helical" evidence="1">
    <location>
        <begin position="77"/>
        <end position="98"/>
    </location>
</feature>
<name>A0A2G8RSV3_9APHY</name>